<evidence type="ECO:0000256" key="3">
    <source>
        <dbReference type="SAM" id="MobiDB-lite"/>
    </source>
</evidence>
<evidence type="ECO:0000313" key="5">
    <source>
        <dbReference type="Proteomes" id="UP000313849"/>
    </source>
</evidence>
<evidence type="ECO:0000256" key="2">
    <source>
        <dbReference type="ARBA" id="ARBA00044777"/>
    </source>
</evidence>
<sequence length="344" mass="36290">MSSSRAATSPDASAAASAVGRVGADGAADPTDQHARAAVFEVNLDNFSGPFDLLLSLIAKHRLDVTEVALGVVTDDFIAYLRAQDVWELEQASEFLVIGATLLDLKAARLLPGVSAEDPEDLELLEARDLLFARLLAYRAFKEVAGAFAARWEAAAGAYPRTAPLEPALAALLPELVLAVGPADLARIAAAALAPKVVPQVGLAHLHAPVVSVREQAALVAARLRRAKVATFRTLTDDAGSRPVVIGRFLALLELYRQGVVAFEQADSLGELTIRWVGPWDAAPSVESSFDEPQAGVADEDVPASDEGAVPPSEEEVPASDRQPVPPPEEPAAERGADQQRPSR</sequence>
<gene>
    <name evidence="4" type="ORF">FH969_01140</name>
</gene>
<feature type="region of interest" description="Disordered" evidence="3">
    <location>
        <begin position="285"/>
        <end position="344"/>
    </location>
</feature>
<dbReference type="Pfam" id="PF02616">
    <property type="entry name" value="SMC_ScpA"/>
    <property type="match status" value="1"/>
</dbReference>
<comment type="caution">
    <text evidence="4">The sequence shown here is derived from an EMBL/GenBank/DDBJ whole genome shotgun (WGS) entry which is preliminary data.</text>
</comment>
<dbReference type="Proteomes" id="UP000313849">
    <property type="component" value="Unassembled WGS sequence"/>
</dbReference>
<dbReference type="PANTHER" id="PTHR33969:SF2">
    <property type="entry name" value="SEGREGATION AND CONDENSATION PROTEIN A"/>
    <property type="match status" value="1"/>
</dbReference>
<accession>A0A5C5BEG4</accession>
<name>A0A5C5BEG4_9MICO</name>
<dbReference type="PANTHER" id="PTHR33969">
    <property type="entry name" value="SEGREGATION AND CONDENSATION PROTEIN A"/>
    <property type="match status" value="1"/>
</dbReference>
<reference evidence="4 5" key="1">
    <citation type="submission" date="2019-06" db="EMBL/GenBank/DDBJ databases">
        <title>Draft genome sequence of Miniimonas arenae KCTC 19750T isolated from sea sand.</title>
        <authorList>
            <person name="Park S.-J."/>
        </authorList>
    </citation>
    <scope>NUCLEOTIDE SEQUENCE [LARGE SCALE GENOMIC DNA]</scope>
    <source>
        <strain evidence="4 5">KCTC 19750</strain>
    </source>
</reference>
<dbReference type="InterPro" id="IPR003768">
    <property type="entry name" value="ScpA"/>
</dbReference>
<evidence type="ECO:0000256" key="1">
    <source>
        <dbReference type="ARBA" id="ARBA00022829"/>
    </source>
</evidence>
<organism evidence="4 5">
    <name type="scientific">Miniimonas arenae</name>
    <dbReference type="NCBI Taxonomy" id="676201"/>
    <lineage>
        <taxon>Bacteria</taxon>
        <taxon>Bacillati</taxon>
        <taxon>Actinomycetota</taxon>
        <taxon>Actinomycetes</taxon>
        <taxon>Micrococcales</taxon>
        <taxon>Beutenbergiaceae</taxon>
        <taxon>Miniimonas</taxon>
    </lineage>
</organism>
<evidence type="ECO:0000313" key="4">
    <source>
        <dbReference type="EMBL" id="TNU76986.1"/>
    </source>
</evidence>
<proteinExistence type="predicted"/>
<dbReference type="Gene3D" id="6.10.250.2410">
    <property type="match status" value="1"/>
</dbReference>
<dbReference type="AlphaFoldDB" id="A0A5C5BEG4"/>
<dbReference type="GO" id="GO:0007059">
    <property type="term" value="P:chromosome segregation"/>
    <property type="evidence" value="ECO:0007669"/>
    <property type="project" value="UniProtKB-KW"/>
</dbReference>
<dbReference type="RefSeq" id="WP_139985555.1">
    <property type="nucleotide sequence ID" value="NZ_VENP01000002.1"/>
</dbReference>
<keyword evidence="5" id="KW-1185">Reference proteome</keyword>
<dbReference type="OrthoDB" id="9811016at2"/>
<dbReference type="EMBL" id="VENP01000002">
    <property type="protein sequence ID" value="TNU76986.1"/>
    <property type="molecule type" value="Genomic_DNA"/>
</dbReference>
<protein>
    <recommendedName>
        <fullName evidence="2">Segregation and condensation protein A</fullName>
    </recommendedName>
</protein>
<keyword evidence="1" id="KW-0159">Chromosome partition</keyword>